<comment type="caution">
    <text evidence="4">The sequence shown here is derived from an EMBL/GenBank/DDBJ whole genome shotgun (WGS) entry which is preliminary data.</text>
</comment>
<feature type="domain" description="Heterokaryon incompatibility" evidence="2">
    <location>
        <begin position="20"/>
        <end position="127"/>
    </location>
</feature>
<evidence type="ECO:0000259" key="3">
    <source>
        <dbReference type="Pfam" id="PF26640"/>
    </source>
</evidence>
<reference evidence="4" key="1">
    <citation type="submission" date="2020-04" db="EMBL/GenBank/DDBJ databases">
        <title>Draft genome resource of the tomato pathogen Pseudocercospora fuligena.</title>
        <authorList>
            <person name="Zaccaron A."/>
        </authorList>
    </citation>
    <scope>NUCLEOTIDE SEQUENCE</scope>
    <source>
        <strain evidence="4">PF001</strain>
    </source>
</reference>
<feature type="region of interest" description="Disordered" evidence="1">
    <location>
        <begin position="533"/>
        <end position="574"/>
    </location>
</feature>
<sequence length="587" mass="65946">MRLIDIETLELHDFENPPPYAILSHRWTDNEISFQSFTTSGKRQGPGFNKIRDFCAFLKLYPHLTERVEWNQTTKTRETIKVRWAWVDTCCIDKHNSAELSETINSMWSYYQNAKFCVAYLSDVPETEDFEASFIASEWFKRGWTLQELLAPAEVWFCNANWNILGSKRLVSLWMARDFLRILSKASKIPVYYLDDPTRQKHQMASIAQKMSWASMRKTTRPEDIAYCLLGLFNITMPLVYGEGNNAFRRLQQEILRHSNDESIFAWRPSLDDDGNTTETGILAPSPEFFAQAQHMHRCNLIPRQPYRVTNKGIKMQAPLIKVSRDLFLLQINCVEIPGVDGPVSDPQYLHSGIMHGAHGCMVPLKKDVNGIFLRANIDGQEEEENEEAKEVPLDENTLLKESTIYIHAHTPPAIRTDPDYIASRVNVVAHDCLSSQPLAVIWYDKSAADQEGTCEEGNCGEDEGQQDSLVSEDPSGPSLPRGLVLPRAPTSTNSEMTTGMLKKRISCQSTASSAGIPSAARRLIQQAYLPSHIGRPPRFVDGSDRRPESGLLSTSNEASNLTSTTAEAGGEITPHSATGLAISFSK</sequence>
<dbReference type="InterPro" id="IPR058525">
    <property type="entry name" value="DUF8212"/>
</dbReference>
<organism evidence="4 5">
    <name type="scientific">Pseudocercospora fuligena</name>
    <dbReference type="NCBI Taxonomy" id="685502"/>
    <lineage>
        <taxon>Eukaryota</taxon>
        <taxon>Fungi</taxon>
        <taxon>Dikarya</taxon>
        <taxon>Ascomycota</taxon>
        <taxon>Pezizomycotina</taxon>
        <taxon>Dothideomycetes</taxon>
        <taxon>Dothideomycetidae</taxon>
        <taxon>Mycosphaerellales</taxon>
        <taxon>Mycosphaerellaceae</taxon>
        <taxon>Pseudocercospora</taxon>
    </lineage>
</organism>
<feature type="domain" description="DUF8212" evidence="3">
    <location>
        <begin position="246"/>
        <end position="270"/>
    </location>
</feature>
<dbReference type="InterPro" id="IPR010730">
    <property type="entry name" value="HET"/>
</dbReference>
<dbReference type="AlphaFoldDB" id="A0A8H6VK84"/>
<proteinExistence type="predicted"/>
<evidence type="ECO:0000313" key="4">
    <source>
        <dbReference type="EMBL" id="KAF7194755.1"/>
    </source>
</evidence>
<dbReference type="PANTHER" id="PTHR10622">
    <property type="entry name" value="HET DOMAIN-CONTAINING PROTEIN"/>
    <property type="match status" value="1"/>
</dbReference>
<evidence type="ECO:0000313" key="5">
    <source>
        <dbReference type="Proteomes" id="UP000660729"/>
    </source>
</evidence>
<feature type="region of interest" description="Disordered" evidence="1">
    <location>
        <begin position="452"/>
        <end position="496"/>
    </location>
</feature>
<accession>A0A8H6VK84</accession>
<name>A0A8H6VK84_9PEZI</name>
<dbReference type="Pfam" id="PF26640">
    <property type="entry name" value="DUF8212"/>
    <property type="match status" value="1"/>
</dbReference>
<feature type="compositionally biased region" description="Polar residues" evidence="1">
    <location>
        <begin position="552"/>
        <end position="567"/>
    </location>
</feature>
<protein>
    <submittedName>
        <fullName evidence="4">Vegetative incompatibility protein HET-E-1</fullName>
    </submittedName>
</protein>
<feature type="compositionally biased region" description="Acidic residues" evidence="1">
    <location>
        <begin position="453"/>
        <end position="466"/>
    </location>
</feature>
<evidence type="ECO:0000256" key="1">
    <source>
        <dbReference type="SAM" id="MobiDB-lite"/>
    </source>
</evidence>
<dbReference type="PANTHER" id="PTHR10622:SF12">
    <property type="entry name" value="HET DOMAIN-CONTAINING PROTEIN"/>
    <property type="match status" value="1"/>
</dbReference>
<dbReference type="Proteomes" id="UP000660729">
    <property type="component" value="Unassembled WGS sequence"/>
</dbReference>
<dbReference type="OrthoDB" id="20872at2759"/>
<gene>
    <name evidence="4" type="ORF">HII31_03878</name>
</gene>
<evidence type="ECO:0000259" key="2">
    <source>
        <dbReference type="Pfam" id="PF06985"/>
    </source>
</evidence>
<dbReference type="Pfam" id="PF06985">
    <property type="entry name" value="HET"/>
    <property type="match status" value="1"/>
</dbReference>
<keyword evidence="5" id="KW-1185">Reference proteome</keyword>
<dbReference type="EMBL" id="JABCIY010000055">
    <property type="protein sequence ID" value="KAF7194755.1"/>
    <property type="molecule type" value="Genomic_DNA"/>
</dbReference>